<evidence type="ECO:0000256" key="3">
    <source>
        <dbReference type="ARBA" id="ARBA00022723"/>
    </source>
</evidence>
<dbReference type="Proteomes" id="UP000729701">
    <property type="component" value="Unassembled WGS sequence"/>
</dbReference>
<keyword evidence="2 5" id="KW-0813">Transport</keyword>
<dbReference type="InterPro" id="IPR006127">
    <property type="entry name" value="ZnuA-like"/>
</dbReference>
<dbReference type="InterPro" id="IPR006128">
    <property type="entry name" value="Lipoprotein_PsaA-like"/>
</dbReference>
<evidence type="ECO:0000313" key="7">
    <source>
        <dbReference type="Proteomes" id="UP000729701"/>
    </source>
</evidence>
<name>A0A951URD3_9CYAN</name>
<evidence type="ECO:0000256" key="4">
    <source>
        <dbReference type="ARBA" id="ARBA00022729"/>
    </source>
</evidence>
<comment type="caution">
    <text evidence="6">The sequence shown here is derived from an EMBL/GenBank/DDBJ whole genome shotgun (WGS) entry which is preliminary data.</text>
</comment>
<dbReference type="PRINTS" id="PR00690">
    <property type="entry name" value="ADHESNFAMILY"/>
</dbReference>
<comment type="subcellular location">
    <subcellularLocation>
        <location evidence="1">Cell envelope</location>
    </subcellularLocation>
</comment>
<evidence type="ECO:0000313" key="6">
    <source>
        <dbReference type="EMBL" id="MBW4666719.1"/>
    </source>
</evidence>
<accession>A0A951URD3</accession>
<keyword evidence="3" id="KW-0479">Metal-binding</keyword>
<reference evidence="6" key="1">
    <citation type="submission" date="2021-05" db="EMBL/GenBank/DDBJ databases">
        <authorList>
            <person name="Pietrasiak N."/>
            <person name="Ward R."/>
            <person name="Stajich J.E."/>
            <person name="Kurbessoian T."/>
        </authorList>
    </citation>
    <scope>NUCLEOTIDE SEQUENCE</scope>
    <source>
        <strain evidence="6">GSE-NOS-MK-12-04C</strain>
    </source>
</reference>
<evidence type="ECO:0000256" key="1">
    <source>
        <dbReference type="ARBA" id="ARBA00004196"/>
    </source>
</evidence>
<organism evidence="6 7">
    <name type="scientific">Cyanomargarita calcarea GSE-NOS-MK-12-04C</name>
    <dbReference type="NCBI Taxonomy" id="2839659"/>
    <lineage>
        <taxon>Bacteria</taxon>
        <taxon>Bacillati</taxon>
        <taxon>Cyanobacteriota</taxon>
        <taxon>Cyanophyceae</taxon>
        <taxon>Nostocales</taxon>
        <taxon>Cyanomargaritaceae</taxon>
        <taxon>Cyanomargarita</taxon>
    </lineage>
</organism>
<dbReference type="PRINTS" id="PR00691">
    <property type="entry name" value="ADHESINB"/>
</dbReference>
<proteinExistence type="inferred from homology"/>
<reference evidence="6" key="2">
    <citation type="journal article" date="2022" name="Microbiol. Resour. Announc.">
        <title>Metagenome Sequencing to Explore Phylogenomics of Terrestrial Cyanobacteria.</title>
        <authorList>
            <person name="Ward R.D."/>
            <person name="Stajich J.E."/>
            <person name="Johansen J.R."/>
            <person name="Huntemann M."/>
            <person name="Clum A."/>
            <person name="Foster B."/>
            <person name="Foster B."/>
            <person name="Roux S."/>
            <person name="Palaniappan K."/>
            <person name="Varghese N."/>
            <person name="Mukherjee S."/>
            <person name="Reddy T.B.K."/>
            <person name="Daum C."/>
            <person name="Copeland A."/>
            <person name="Chen I.A."/>
            <person name="Ivanova N.N."/>
            <person name="Kyrpides N.C."/>
            <person name="Shapiro N."/>
            <person name="Eloe-Fadrosh E.A."/>
            <person name="Pietrasiak N."/>
        </authorList>
    </citation>
    <scope>NUCLEOTIDE SEQUENCE</scope>
    <source>
        <strain evidence="6">GSE-NOS-MK-12-04C</strain>
    </source>
</reference>
<dbReference type="GO" id="GO:0007155">
    <property type="term" value="P:cell adhesion"/>
    <property type="evidence" value="ECO:0007669"/>
    <property type="project" value="InterPro"/>
</dbReference>
<dbReference type="GO" id="GO:0030313">
    <property type="term" value="C:cell envelope"/>
    <property type="evidence" value="ECO:0007669"/>
    <property type="project" value="UniProtKB-SubCell"/>
</dbReference>
<dbReference type="SUPFAM" id="SSF53807">
    <property type="entry name" value="Helical backbone' metal receptor"/>
    <property type="match status" value="1"/>
</dbReference>
<dbReference type="EMBL" id="JAHHGZ010000004">
    <property type="protein sequence ID" value="MBW4666719.1"/>
    <property type="molecule type" value="Genomic_DNA"/>
</dbReference>
<dbReference type="PANTHER" id="PTHR42953">
    <property type="entry name" value="HIGH-AFFINITY ZINC UPTAKE SYSTEM PROTEIN ZNUA-RELATED"/>
    <property type="match status" value="1"/>
</dbReference>
<dbReference type="GO" id="GO:0030001">
    <property type="term" value="P:metal ion transport"/>
    <property type="evidence" value="ECO:0007669"/>
    <property type="project" value="InterPro"/>
</dbReference>
<keyword evidence="4" id="KW-0732">Signal</keyword>
<dbReference type="Gene3D" id="3.40.50.1980">
    <property type="entry name" value="Nitrogenase molybdenum iron protein domain"/>
    <property type="match status" value="2"/>
</dbReference>
<dbReference type="Pfam" id="PF01297">
    <property type="entry name" value="ZnuA"/>
    <property type="match status" value="1"/>
</dbReference>
<dbReference type="PANTHER" id="PTHR42953:SF1">
    <property type="entry name" value="METAL-BINDING PROTEIN HI_0362-RELATED"/>
    <property type="match status" value="1"/>
</dbReference>
<protein>
    <submittedName>
        <fullName evidence="6">Zinc ABC transporter substrate-binding protein</fullName>
    </submittedName>
</protein>
<dbReference type="InterPro" id="IPR006129">
    <property type="entry name" value="AdhesinB"/>
</dbReference>
<comment type="similarity">
    <text evidence="5">Belongs to the bacterial solute-binding protein 9 family.</text>
</comment>
<evidence type="ECO:0000256" key="5">
    <source>
        <dbReference type="RuleBase" id="RU003512"/>
    </source>
</evidence>
<sequence>MSKKLPGTTLQRLILLYLTVGLFGCNNLPNIANNSSTTNIESDVVNRNLPKVVATTSVLCSLAKQIAGDTINLTCLIPTKSDPHLYQPKPEDREAIEQAKLILYNGYNLEPGLIRIIRASKNRAAKIAVAQVAVPQPQQVKENGRTIPDPHIWHNVKNASIMVDVISSNLRKLQPNNVVIYNNNSKKTKSELVQLDSWIKLRITSIPENQRKLITTHDAMGYYAKAYGFSIAGALQGTNTREKPTNARINALFKGIQQAKIRTIFAETTVNSNLIEGVAKEAKVRVSERKLYTEGLGEPRSGADTYQKMMAANTRTIVEGLGGTYLIFQPKASKK</sequence>
<dbReference type="GO" id="GO:0046872">
    <property type="term" value="F:metal ion binding"/>
    <property type="evidence" value="ECO:0007669"/>
    <property type="project" value="UniProtKB-KW"/>
</dbReference>
<dbReference type="AlphaFoldDB" id="A0A951URD3"/>
<gene>
    <name evidence="6" type="ORF">KME60_04565</name>
</gene>
<evidence type="ECO:0000256" key="2">
    <source>
        <dbReference type="ARBA" id="ARBA00022448"/>
    </source>
</evidence>
<dbReference type="InterPro" id="IPR050492">
    <property type="entry name" value="Bact_metal-bind_prot9"/>
</dbReference>
<dbReference type="PROSITE" id="PS51257">
    <property type="entry name" value="PROKAR_LIPOPROTEIN"/>
    <property type="match status" value="1"/>
</dbReference>